<dbReference type="SUPFAM" id="SSF53218">
    <property type="entry name" value="Molybdenum cofactor biosynthesis proteins"/>
    <property type="match status" value="1"/>
</dbReference>
<keyword evidence="4" id="KW-1185">Reference proteome</keyword>
<evidence type="ECO:0000256" key="1">
    <source>
        <dbReference type="ARBA" id="ARBA00023150"/>
    </source>
</evidence>
<dbReference type="SUPFAM" id="SSF63882">
    <property type="entry name" value="MoeA N-terminal region -like"/>
    <property type="match status" value="1"/>
</dbReference>
<proteinExistence type="predicted"/>
<gene>
    <name evidence="3" type="ORF">NAS2_0070</name>
</gene>
<dbReference type="InterPro" id="IPR001453">
    <property type="entry name" value="MoaB/Mog_dom"/>
</dbReference>
<dbReference type="InterPro" id="IPR008284">
    <property type="entry name" value="MoCF_biosynth_CS"/>
</dbReference>
<evidence type="ECO:0000313" key="3">
    <source>
        <dbReference type="EMBL" id="BBE41483.1"/>
    </source>
</evidence>
<dbReference type="PANTHER" id="PTHR10192">
    <property type="entry name" value="MOLYBDOPTERIN BIOSYNTHESIS PROTEIN"/>
    <property type="match status" value="1"/>
</dbReference>
<dbReference type="Gene3D" id="3.40.980.10">
    <property type="entry name" value="MoaB/Mog-like domain"/>
    <property type="match status" value="1"/>
</dbReference>
<reference evidence="3 4" key="1">
    <citation type="journal article" date="2019" name="ISME J.">
        <title>Isolation and characterization of a thermophilic sulfur- and iron-reducing thaumarchaeote from a terrestrial acidic hot spring.</title>
        <authorList>
            <person name="Kato S."/>
            <person name="Itoh T."/>
            <person name="Yuki M."/>
            <person name="Nagamori M."/>
            <person name="Ohnishi M."/>
            <person name="Uematsu K."/>
            <person name="Suzuki K."/>
            <person name="Takashina T."/>
            <person name="Ohkuma M."/>
        </authorList>
    </citation>
    <scope>NUCLEOTIDE SEQUENCE [LARGE SCALE GENOMIC DNA]</scope>
    <source>
        <strain evidence="3 4">NAS-02</strain>
    </source>
</reference>
<dbReference type="AlphaFoldDB" id="A0A4P2VDK8"/>
<dbReference type="GO" id="GO:0006777">
    <property type="term" value="P:Mo-molybdopterin cofactor biosynthetic process"/>
    <property type="evidence" value="ECO:0007669"/>
    <property type="project" value="UniProtKB-KW"/>
</dbReference>
<name>A0A4P2VDK8_9ARCH</name>
<dbReference type="GO" id="GO:0061599">
    <property type="term" value="F:molybdopterin molybdotransferase activity"/>
    <property type="evidence" value="ECO:0007669"/>
    <property type="project" value="TreeGrafter"/>
</dbReference>
<protein>
    <submittedName>
        <fullName evidence="3">Molybdopterin biosynthesis protein MoeA</fullName>
    </submittedName>
</protein>
<evidence type="ECO:0000313" key="4">
    <source>
        <dbReference type="Proteomes" id="UP000509448"/>
    </source>
</evidence>
<dbReference type="PANTHER" id="PTHR10192:SF5">
    <property type="entry name" value="GEPHYRIN"/>
    <property type="match status" value="1"/>
</dbReference>
<dbReference type="KEGG" id="ccai:NAS2_0070"/>
<dbReference type="InterPro" id="IPR036425">
    <property type="entry name" value="MoaB/Mog-like_dom_sf"/>
</dbReference>
<organism evidence="3 4">
    <name type="scientific">Conexivisphaera calida</name>
    <dbReference type="NCBI Taxonomy" id="1874277"/>
    <lineage>
        <taxon>Archaea</taxon>
        <taxon>Nitrososphaerota</taxon>
        <taxon>Conexivisphaeria</taxon>
        <taxon>Conexivisphaerales</taxon>
        <taxon>Conexivisphaeraceae</taxon>
        <taxon>Conexivisphaera</taxon>
    </lineage>
</organism>
<dbReference type="EMBL" id="AP018732">
    <property type="protein sequence ID" value="BBE41483.1"/>
    <property type="molecule type" value="Genomic_DNA"/>
</dbReference>
<feature type="domain" description="MoaB/Mog" evidence="2">
    <location>
        <begin position="172"/>
        <end position="304"/>
    </location>
</feature>
<keyword evidence="1" id="KW-0501">Molybdenum cofactor biosynthesis</keyword>
<dbReference type="InterPro" id="IPR005110">
    <property type="entry name" value="MoeA_linker/N"/>
</dbReference>
<accession>A0A4P2VDK8</accession>
<dbReference type="InterPro" id="IPR036135">
    <property type="entry name" value="MoeA_linker/N_sf"/>
</dbReference>
<dbReference type="SMART" id="SM00852">
    <property type="entry name" value="MoCF_biosynth"/>
    <property type="match status" value="1"/>
</dbReference>
<dbReference type="Gene3D" id="3.90.105.10">
    <property type="entry name" value="Molybdopterin biosynthesis moea protein, domain 2"/>
    <property type="match status" value="1"/>
</dbReference>
<dbReference type="Pfam" id="PF03453">
    <property type="entry name" value="MoeA_N"/>
    <property type="match status" value="1"/>
</dbReference>
<dbReference type="InterPro" id="IPR038987">
    <property type="entry name" value="MoeA-like"/>
</dbReference>
<sequence length="379" mass="40351">MMLEDALRILLASTRPGGWEYVGVDEDLVGRVLAEGLTPSADIPRMHTCAKDGYLVRADDTWPGEALISSECGPGEIVKSLEPREAVVAYSGCLVEDDLAALVPVEEVVVSRGRVAITRRPRALENIIPRGSGARAGDAVLPRGHMVTPLDVELIEMLGRRFVRVYRRPRVAMISVGSEISLEAPGRTTRYVTVKHIVRALGGEAVNMGTVEDSPSAIASVITDSMASADIVVTLGGTGPSAHDVTYLAAESLGPSEIFRGIDVAEAARSCGAVVRGKPLLMLPGPRAPALNGATILLAPVIMASAGSTEGPYRIVHAKLSRRIHMPRRGIVWVRLREDAADPVHPDYYGISPSTADGYLIEGPGDLVGDVKVHVPRFL</sequence>
<dbReference type="GO" id="GO:0005737">
    <property type="term" value="C:cytoplasm"/>
    <property type="evidence" value="ECO:0007669"/>
    <property type="project" value="TreeGrafter"/>
</dbReference>
<dbReference type="Gene3D" id="2.170.190.11">
    <property type="entry name" value="Molybdopterin biosynthesis moea protein, domain 3"/>
    <property type="match status" value="1"/>
</dbReference>
<dbReference type="OrthoDB" id="31371at2157"/>
<dbReference type="InterPro" id="IPR036688">
    <property type="entry name" value="MoeA_C_domain_IV_sf"/>
</dbReference>
<evidence type="ECO:0000259" key="2">
    <source>
        <dbReference type="SMART" id="SM00852"/>
    </source>
</evidence>
<dbReference type="Gene3D" id="2.40.340.10">
    <property type="entry name" value="MoeA, C-terminal, domain IV"/>
    <property type="match status" value="1"/>
</dbReference>
<dbReference type="PROSITE" id="PS01078">
    <property type="entry name" value="MOCF_BIOSYNTHESIS_1"/>
    <property type="match status" value="1"/>
</dbReference>
<dbReference type="Proteomes" id="UP000509448">
    <property type="component" value="Chromosome"/>
</dbReference>
<dbReference type="Pfam" id="PF00994">
    <property type="entry name" value="MoCF_biosynth"/>
    <property type="match status" value="1"/>
</dbReference>